<feature type="compositionally biased region" description="Basic and acidic residues" evidence="1">
    <location>
        <begin position="80"/>
        <end position="92"/>
    </location>
</feature>
<feature type="compositionally biased region" description="Acidic residues" evidence="1">
    <location>
        <begin position="662"/>
        <end position="703"/>
    </location>
</feature>
<gene>
    <name evidence="2" type="ORF">B0H16DRAFT_1840544</name>
</gene>
<feature type="compositionally biased region" description="Basic residues" evidence="1">
    <location>
        <begin position="432"/>
        <end position="452"/>
    </location>
</feature>
<feature type="compositionally biased region" description="Acidic residues" evidence="1">
    <location>
        <begin position="169"/>
        <end position="179"/>
    </location>
</feature>
<dbReference type="Proteomes" id="UP001215598">
    <property type="component" value="Unassembled WGS sequence"/>
</dbReference>
<dbReference type="AlphaFoldDB" id="A0AAD7IVG2"/>
<protein>
    <recommendedName>
        <fullName evidence="4">Retrotransposon gag domain-containing protein</fullName>
    </recommendedName>
</protein>
<evidence type="ECO:0000256" key="1">
    <source>
        <dbReference type="SAM" id="MobiDB-lite"/>
    </source>
</evidence>
<sequence length="954" mass="106147">MDYDEPRFRAAGTDTGILHPSRPFKLIFGSVDDAPLDSPAAVNAAASSAPRATKPATASAVESATSVARPPSASGVVKPAAEKRSVRGDDTGRTAVTRKTSRSDGKHKPELESTVLKADEMSLDKLRDLARRHEAFAAQIRAQVQRKVATDSTQSESDDSNPEESVGTSEEDTGSEEELDEPYVHATMHECEGDSEFVAPIPTVEPGRSASHDEGRNFDAGNWGDVSLLENFSESRWNSQKTVEHKRVTTHCEVLVDNPLPHRPKPDAQKAKSPTVALGLDGQRSQSNNNASNLKVDAPKTELHEVQNESQPRSNASGRESKTNHAHMSGQTTNLLDDKRIQQLFQRTSELERQREEPNSPKVNGNKDSKSSMTPKLRGVTPGKLAAGRFLDNAIRGVYKTGHGSQPSDSSDSSSSSGNDPSSPSADESRGSRHHQSSPRMSAKRKRGAVRKHRMLLKPIPPTRYSGEANANVFQRFARESSTYVKMGRVPDDEQIYFVSYYLDGKALDFYNQVVILKKESWSLRTFFVELFEFCFPVDFRNEQRKRLKRCYQNDKSVAAHVAEWSEIFNTIGAPETQEKVVQLFNSFNFDVQTEIYRKGKDPEVSTWDEVVRSAGEAEILLKIAEKGRRMSEPEYQDQENEDEYCSDAPEEDDARYAENHEDSEEYDEGDFEDEEYLEEDAEDEGYPDEYAEYPDEDDEGDFEETKNDQQESSGGRNGGRTETKANSGGIRVAAADIEERNAEDTFEGPVPIAPLLRGGAARQYPHHRPVESALLSPNHPRQRPGVAAHLCPPHLCVPDVVKVRPFHLWCPKHPNMRDRQGVLLTHSPPRAYFSRLTIQSAPYAGPRWDSILDGKPPKRLTIYPRCDSGVRLADNKVVLGAHCVEIENTVQRFIMLSRQGGRPVGFWSTIRWGSAIPLLDLNGHDVGLAWDLHHHSLNSLLPAKAKPAAIIEG</sequence>
<comment type="caution">
    <text evidence="2">The sequence shown here is derived from an EMBL/GenBank/DDBJ whole genome shotgun (WGS) entry which is preliminary data.</text>
</comment>
<feature type="compositionally biased region" description="Basic and acidic residues" evidence="1">
    <location>
        <begin position="349"/>
        <end position="370"/>
    </location>
</feature>
<organism evidence="2 3">
    <name type="scientific">Mycena metata</name>
    <dbReference type="NCBI Taxonomy" id="1033252"/>
    <lineage>
        <taxon>Eukaryota</taxon>
        <taxon>Fungi</taxon>
        <taxon>Dikarya</taxon>
        <taxon>Basidiomycota</taxon>
        <taxon>Agaricomycotina</taxon>
        <taxon>Agaricomycetes</taxon>
        <taxon>Agaricomycetidae</taxon>
        <taxon>Agaricales</taxon>
        <taxon>Marasmiineae</taxon>
        <taxon>Mycenaceae</taxon>
        <taxon>Mycena</taxon>
    </lineage>
</organism>
<feature type="compositionally biased region" description="Low complexity" evidence="1">
    <location>
        <begin position="405"/>
        <end position="425"/>
    </location>
</feature>
<feature type="compositionally biased region" description="Basic and acidic residues" evidence="1">
    <location>
        <begin position="101"/>
        <end position="110"/>
    </location>
</feature>
<feature type="region of interest" description="Disordered" evidence="1">
    <location>
        <begin position="45"/>
        <end position="110"/>
    </location>
</feature>
<proteinExistence type="predicted"/>
<keyword evidence="3" id="KW-1185">Reference proteome</keyword>
<dbReference type="EMBL" id="JARKIB010000062">
    <property type="protein sequence ID" value="KAJ7751345.1"/>
    <property type="molecule type" value="Genomic_DNA"/>
</dbReference>
<feature type="region of interest" description="Disordered" evidence="1">
    <location>
        <begin position="399"/>
        <end position="452"/>
    </location>
</feature>
<evidence type="ECO:0000313" key="3">
    <source>
        <dbReference type="Proteomes" id="UP001215598"/>
    </source>
</evidence>
<reference evidence="2" key="1">
    <citation type="submission" date="2023-03" db="EMBL/GenBank/DDBJ databases">
        <title>Massive genome expansion in bonnet fungi (Mycena s.s.) driven by repeated elements and novel gene families across ecological guilds.</title>
        <authorList>
            <consortium name="Lawrence Berkeley National Laboratory"/>
            <person name="Harder C.B."/>
            <person name="Miyauchi S."/>
            <person name="Viragh M."/>
            <person name="Kuo A."/>
            <person name="Thoen E."/>
            <person name="Andreopoulos B."/>
            <person name="Lu D."/>
            <person name="Skrede I."/>
            <person name="Drula E."/>
            <person name="Henrissat B."/>
            <person name="Morin E."/>
            <person name="Kohler A."/>
            <person name="Barry K."/>
            <person name="LaButti K."/>
            <person name="Morin E."/>
            <person name="Salamov A."/>
            <person name="Lipzen A."/>
            <person name="Mereny Z."/>
            <person name="Hegedus B."/>
            <person name="Baldrian P."/>
            <person name="Stursova M."/>
            <person name="Weitz H."/>
            <person name="Taylor A."/>
            <person name="Grigoriev I.V."/>
            <person name="Nagy L.G."/>
            <person name="Martin F."/>
            <person name="Kauserud H."/>
        </authorList>
    </citation>
    <scope>NUCLEOTIDE SEQUENCE</scope>
    <source>
        <strain evidence="2">CBHHK182m</strain>
    </source>
</reference>
<feature type="compositionally biased region" description="Acidic residues" evidence="1">
    <location>
        <begin position="635"/>
        <end position="654"/>
    </location>
</feature>
<evidence type="ECO:0000313" key="2">
    <source>
        <dbReference type="EMBL" id="KAJ7751345.1"/>
    </source>
</evidence>
<accession>A0AAD7IVG2</accession>
<feature type="compositionally biased region" description="Low complexity" evidence="1">
    <location>
        <begin position="45"/>
        <end position="68"/>
    </location>
</feature>
<feature type="region of interest" description="Disordered" evidence="1">
    <location>
        <begin position="147"/>
        <end position="179"/>
    </location>
</feature>
<evidence type="ECO:0008006" key="4">
    <source>
        <dbReference type="Google" id="ProtNLM"/>
    </source>
</evidence>
<feature type="compositionally biased region" description="Polar residues" evidence="1">
    <location>
        <begin position="308"/>
        <end position="318"/>
    </location>
</feature>
<feature type="region of interest" description="Disordered" evidence="1">
    <location>
        <begin position="629"/>
        <end position="732"/>
    </location>
</feature>
<name>A0AAD7IVG2_9AGAR</name>
<feature type="region of interest" description="Disordered" evidence="1">
    <location>
        <begin position="303"/>
        <end position="385"/>
    </location>
</feature>